<organism evidence="1 2">
    <name type="scientific">Daphnia magna</name>
    <dbReference type="NCBI Taxonomy" id="35525"/>
    <lineage>
        <taxon>Eukaryota</taxon>
        <taxon>Metazoa</taxon>
        <taxon>Ecdysozoa</taxon>
        <taxon>Arthropoda</taxon>
        <taxon>Crustacea</taxon>
        <taxon>Branchiopoda</taxon>
        <taxon>Diplostraca</taxon>
        <taxon>Cladocera</taxon>
        <taxon>Anomopoda</taxon>
        <taxon>Daphniidae</taxon>
        <taxon>Daphnia</taxon>
    </lineage>
</organism>
<proteinExistence type="predicted"/>
<reference evidence="1 2" key="1">
    <citation type="journal article" date="2023" name="Nucleic Acids Res.">
        <title>The hologenome of Daphnia magna reveals possible DNA methylation and microbiome-mediated evolution of the host genome.</title>
        <authorList>
            <person name="Chaturvedi A."/>
            <person name="Li X."/>
            <person name="Dhandapani V."/>
            <person name="Marshall H."/>
            <person name="Kissane S."/>
            <person name="Cuenca-Cambronero M."/>
            <person name="Asole G."/>
            <person name="Calvet F."/>
            <person name="Ruiz-Romero M."/>
            <person name="Marangio P."/>
            <person name="Guigo R."/>
            <person name="Rago D."/>
            <person name="Mirbahai L."/>
            <person name="Eastwood N."/>
            <person name="Colbourne J.K."/>
            <person name="Zhou J."/>
            <person name="Mallon E."/>
            <person name="Orsini L."/>
        </authorList>
    </citation>
    <scope>NUCLEOTIDE SEQUENCE [LARGE SCALE GENOMIC DNA]</scope>
    <source>
        <strain evidence="1">LRV0_1</strain>
    </source>
</reference>
<dbReference type="EMBL" id="JAOYFB010000003">
    <property type="protein sequence ID" value="KAK4012089.1"/>
    <property type="molecule type" value="Genomic_DNA"/>
</dbReference>
<evidence type="ECO:0000313" key="1">
    <source>
        <dbReference type="EMBL" id="KAK4012089.1"/>
    </source>
</evidence>
<evidence type="ECO:0000313" key="2">
    <source>
        <dbReference type="Proteomes" id="UP001234178"/>
    </source>
</evidence>
<name>A0ABQ9ZGN3_9CRUS</name>
<comment type="caution">
    <text evidence="1">The sequence shown here is derived from an EMBL/GenBank/DDBJ whole genome shotgun (WGS) entry which is preliminary data.</text>
</comment>
<gene>
    <name evidence="1" type="ORF">OUZ56_021189</name>
</gene>
<accession>A0ABQ9ZGN3</accession>
<keyword evidence="2" id="KW-1185">Reference proteome</keyword>
<protein>
    <submittedName>
        <fullName evidence="1">Uncharacterized protein</fullName>
    </submittedName>
</protein>
<dbReference type="Proteomes" id="UP001234178">
    <property type="component" value="Unassembled WGS sequence"/>
</dbReference>
<sequence>MAAMYIGTWKWMHVQLDVSLHMGGPLVMFADWSFDDTYAQRSMYFNNLLCPTME</sequence>